<dbReference type="Pfam" id="PF10988">
    <property type="entry name" value="DUF2807"/>
    <property type="match status" value="1"/>
</dbReference>
<accession>A0ABS9BEJ6</accession>
<comment type="caution">
    <text evidence="3">The sequence shown here is derived from an EMBL/GenBank/DDBJ whole genome shotgun (WGS) entry which is preliminary data.</text>
</comment>
<evidence type="ECO:0000313" key="3">
    <source>
        <dbReference type="EMBL" id="MCF1713512.1"/>
    </source>
</evidence>
<proteinExistence type="predicted"/>
<keyword evidence="4" id="KW-1185">Reference proteome</keyword>
<evidence type="ECO:0000256" key="1">
    <source>
        <dbReference type="SAM" id="SignalP"/>
    </source>
</evidence>
<gene>
    <name evidence="3" type="ORF">L0U88_02575</name>
</gene>
<dbReference type="PROSITE" id="PS00018">
    <property type="entry name" value="EF_HAND_1"/>
    <property type="match status" value="1"/>
</dbReference>
<evidence type="ECO:0000259" key="2">
    <source>
        <dbReference type="Pfam" id="PF10988"/>
    </source>
</evidence>
<feature type="chain" id="PRO_5046310710" evidence="1">
    <location>
        <begin position="22"/>
        <end position="239"/>
    </location>
</feature>
<name>A0ABS9BEJ6_9BACT</name>
<dbReference type="Proteomes" id="UP001200145">
    <property type="component" value="Unassembled WGS sequence"/>
</dbReference>
<feature type="domain" description="Putative auto-transporter adhesin head GIN" evidence="2">
    <location>
        <begin position="40"/>
        <end position="224"/>
    </location>
</feature>
<dbReference type="PANTHER" id="PTHR39200">
    <property type="entry name" value="HYPOTHETICAL EXPORTED PROTEIN"/>
    <property type="match status" value="1"/>
</dbReference>
<keyword evidence="1" id="KW-0732">Signal</keyword>
<dbReference type="InterPro" id="IPR018247">
    <property type="entry name" value="EF_Hand_1_Ca_BS"/>
</dbReference>
<sequence length="239" mass="25818">MKKTTLLFALLILGISAILPSCTKVNGKGPVVSKIREVGNFTKIDFGTTGRLYYKTGSEHRVEIRAQRNIQDVIEAFVSNGELNLKIRNNTWIHSYETIEVYIESPAINGFKVNGSGDIYASDPIETNQFYTDINGSGKIDIRELVTPQMEADVNGSGDILIRGGSIGNANLDISGSGDINMIGCETTEMKTETSGSGDMRVWVTDKLNARISGSGSVKYKGNPQVTVKVSGSGKVAPY</sequence>
<evidence type="ECO:0000313" key="4">
    <source>
        <dbReference type="Proteomes" id="UP001200145"/>
    </source>
</evidence>
<dbReference type="RefSeq" id="WP_234864042.1">
    <property type="nucleotide sequence ID" value="NZ_JAKEVY010000001.1"/>
</dbReference>
<dbReference type="InterPro" id="IPR021255">
    <property type="entry name" value="DUF2807"/>
</dbReference>
<reference evidence="3 4" key="1">
    <citation type="submission" date="2022-01" db="EMBL/GenBank/DDBJ databases">
        <title>Flavihumibacter sp. nov., isolated from sediment of a river.</title>
        <authorList>
            <person name="Liu H."/>
        </authorList>
    </citation>
    <scope>NUCLEOTIDE SEQUENCE [LARGE SCALE GENOMIC DNA]</scope>
    <source>
        <strain evidence="3 4">RY-1</strain>
    </source>
</reference>
<organism evidence="3 4">
    <name type="scientific">Flavihumibacter fluminis</name>
    <dbReference type="NCBI Taxonomy" id="2909236"/>
    <lineage>
        <taxon>Bacteria</taxon>
        <taxon>Pseudomonadati</taxon>
        <taxon>Bacteroidota</taxon>
        <taxon>Chitinophagia</taxon>
        <taxon>Chitinophagales</taxon>
        <taxon>Chitinophagaceae</taxon>
        <taxon>Flavihumibacter</taxon>
    </lineage>
</organism>
<dbReference type="PANTHER" id="PTHR39200:SF1">
    <property type="entry name" value="AUTO-TRANSPORTER ADHESIN HEAD GIN DOMAIN-CONTAINING PROTEIN-RELATED"/>
    <property type="match status" value="1"/>
</dbReference>
<dbReference type="Gene3D" id="2.160.20.120">
    <property type="match status" value="1"/>
</dbReference>
<protein>
    <submittedName>
        <fullName evidence="3">DUF2807 domain-containing protein</fullName>
    </submittedName>
</protein>
<dbReference type="EMBL" id="JAKEVY010000001">
    <property type="protein sequence ID" value="MCF1713512.1"/>
    <property type="molecule type" value="Genomic_DNA"/>
</dbReference>
<feature type="signal peptide" evidence="1">
    <location>
        <begin position="1"/>
        <end position="21"/>
    </location>
</feature>